<feature type="non-terminal residue" evidence="1">
    <location>
        <position position="1"/>
    </location>
</feature>
<dbReference type="PANTHER" id="PTHR37445:SF3">
    <property type="entry name" value="ZINC FINGER PHD-TYPE DOMAIN-CONTAINING PROTEIN"/>
    <property type="match status" value="1"/>
</dbReference>
<protein>
    <recommendedName>
        <fullName evidence="2">DUF4780 domain-containing protein</fullName>
    </recommendedName>
</protein>
<proteinExistence type="predicted"/>
<gene>
    <name evidence="1" type="ORF">g.52556</name>
</gene>
<evidence type="ECO:0008006" key="2">
    <source>
        <dbReference type="Google" id="ProtNLM"/>
    </source>
</evidence>
<reference evidence="1" key="1">
    <citation type="submission" date="2015-11" db="EMBL/GenBank/DDBJ databases">
        <title>De novo transcriptome assembly of four potential Pierce s Disease insect vectors from Arizona vineyards.</title>
        <authorList>
            <person name="Tassone E.E."/>
        </authorList>
    </citation>
    <scope>NUCLEOTIDE SEQUENCE</scope>
</reference>
<accession>A0A1B6M4J9</accession>
<name>A0A1B6M4J9_9HEMI</name>
<sequence>EELNERIRRARNVIVYGVKESDSVDAIQNTAQDKITISRILSTINPDKTWLPNCVFRIGEKTKDKSRPIRLVFDSAEIANDFLVECSKCVNRDNWLQGIFFCHDRSPRERNYLKWLRKILKQRIDCGEKDLTIKYISGVPKIITIQKM</sequence>
<evidence type="ECO:0000313" key="1">
    <source>
        <dbReference type="EMBL" id="JAT30834.1"/>
    </source>
</evidence>
<dbReference type="EMBL" id="GEBQ01009143">
    <property type="protein sequence ID" value="JAT30834.1"/>
    <property type="molecule type" value="Transcribed_RNA"/>
</dbReference>
<organism evidence="1">
    <name type="scientific">Graphocephala atropunctata</name>
    <dbReference type="NCBI Taxonomy" id="36148"/>
    <lineage>
        <taxon>Eukaryota</taxon>
        <taxon>Metazoa</taxon>
        <taxon>Ecdysozoa</taxon>
        <taxon>Arthropoda</taxon>
        <taxon>Hexapoda</taxon>
        <taxon>Insecta</taxon>
        <taxon>Pterygota</taxon>
        <taxon>Neoptera</taxon>
        <taxon>Paraneoptera</taxon>
        <taxon>Hemiptera</taxon>
        <taxon>Auchenorrhyncha</taxon>
        <taxon>Membracoidea</taxon>
        <taxon>Cicadellidae</taxon>
        <taxon>Cicadellinae</taxon>
        <taxon>Cicadellini</taxon>
        <taxon>Graphocephala</taxon>
    </lineage>
</organism>
<dbReference type="PANTHER" id="PTHR37445">
    <property type="entry name" value="PROTEIN CBG24663"/>
    <property type="match status" value="1"/>
</dbReference>
<dbReference type="AlphaFoldDB" id="A0A1B6M4J9"/>